<keyword evidence="2" id="KW-0812">Transmembrane</keyword>
<gene>
    <name evidence="3" type="ordered locus">Plav_1249</name>
</gene>
<dbReference type="HOGENOM" id="CLU_085083_5_0_5"/>
<dbReference type="EMBL" id="CP000774">
    <property type="protein sequence ID" value="ABS62869.1"/>
    <property type="molecule type" value="Genomic_DNA"/>
</dbReference>
<dbReference type="OrthoDB" id="9792788at2"/>
<feature type="transmembrane region" description="Helical" evidence="2">
    <location>
        <begin position="54"/>
        <end position="76"/>
    </location>
</feature>
<evidence type="ECO:0000256" key="1">
    <source>
        <dbReference type="SAM" id="MobiDB-lite"/>
    </source>
</evidence>
<dbReference type="Proteomes" id="UP000006377">
    <property type="component" value="Chromosome"/>
</dbReference>
<dbReference type="PANTHER" id="PTHR35335">
    <property type="entry name" value="UPF0716 PROTEIN FXSA"/>
    <property type="match status" value="1"/>
</dbReference>
<dbReference type="GO" id="GO:0016020">
    <property type="term" value="C:membrane"/>
    <property type="evidence" value="ECO:0007669"/>
    <property type="project" value="InterPro"/>
</dbReference>
<evidence type="ECO:0000256" key="2">
    <source>
        <dbReference type="SAM" id="Phobius"/>
    </source>
</evidence>
<feature type="compositionally biased region" description="Basic and acidic residues" evidence="1">
    <location>
        <begin position="182"/>
        <end position="196"/>
    </location>
</feature>
<feature type="region of interest" description="Disordered" evidence="1">
    <location>
        <begin position="154"/>
        <end position="196"/>
    </location>
</feature>
<dbReference type="STRING" id="402881.Plav_1249"/>
<keyword evidence="4" id="KW-1185">Reference proteome</keyword>
<reference evidence="3 4" key="1">
    <citation type="journal article" date="2011" name="Stand. Genomic Sci.">
        <title>Complete genome sequence of Parvibaculum lavamentivorans type strain (DS-1(T)).</title>
        <authorList>
            <person name="Schleheck D."/>
            <person name="Weiss M."/>
            <person name="Pitluck S."/>
            <person name="Bruce D."/>
            <person name="Land M.L."/>
            <person name="Han S."/>
            <person name="Saunders E."/>
            <person name="Tapia R."/>
            <person name="Detter C."/>
            <person name="Brettin T."/>
            <person name="Han J."/>
            <person name="Woyke T."/>
            <person name="Goodwin L."/>
            <person name="Pennacchio L."/>
            <person name="Nolan M."/>
            <person name="Cook A.M."/>
            <person name="Kjelleberg S."/>
            <person name="Thomas T."/>
        </authorList>
    </citation>
    <scope>NUCLEOTIDE SEQUENCE [LARGE SCALE GENOMIC DNA]</scope>
    <source>
        <strain evidence="4">DS-1 / DSM 13023 / NCIMB 13966</strain>
    </source>
</reference>
<name>A7HSI6_PARL1</name>
<dbReference type="InterPro" id="IPR007313">
    <property type="entry name" value="FxsA"/>
</dbReference>
<feature type="transmembrane region" description="Helical" evidence="2">
    <location>
        <begin position="28"/>
        <end position="48"/>
    </location>
</feature>
<evidence type="ECO:0000313" key="4">
    <source>
        <dbReference type="Proteomes" id="UP000006377"/>
    </source>
</evidence>
<keyword evidence="2" id="KW-0472">Membrane</keyword>
<dbReference type="KEGG" id="pla:Plav_1249"/>
<accession>A7HSI6</accession>
<protein>
    <submittedName>
        <fullName evidence="3">FxsA cytoplasmic membrane protein</fullName>
    </submittedName>
</protein>
<evidence type="ECO:0000313" key="3">
    <source>
        <dbReference type="EMBL" id="ABS62869.1"/>
    </source>
</evidence>
<feature type="transmembrane region" description="Helical" evidence="2">
    <location>
        <begin position="96"/>
        <end position="118"/>
    </location>
</feature>
<sequence>MCCLRGFNSGKRSAAASCRFFRPAREPVGILLFIIFVAIPVIEIAIFIQVGGLIGVPATIAIVLGTALLGASLLRVQGLQTWRRAEAAMRRGEPPVAEMLDGVFLFIAALLMVTPGLFTDCVGVVLLIPPFRRAAGRYAAARLSQGVSFQFRAGGMSGGSGPKPPQGGGPVIEGEAEEIGEESDRPSRPSDSPWRH</sequence>
<proteinExistence type="predicted"/>
<dbReference type="AlphaFoldDB" id="A7HSI6"/>
<keyword evidence="2" id="KW-1133">Transmembrane helix</keyword>
<dbReference type="PANTHER" id="PTHR35335:SF1">
    <property type="entry name" value="UPF0716 PROTEIN FXSA"/>
    <property type="match status" value="1"/>
</dbReference>
<organism evidence="3 4">
    <name type="scientific">Parvibaculum lavamentivorans (strain DS-1 / DSM 13023 / NCIMB 13966)</name>
    <dbReference type="NCBI Taxonomy" id="402881"/>
    <lineage>
        <taxon>Bacteria</taxon>
        <taxon>Pseudomonadati</taxon>
        <taxon>Pseudomonadota</taxon>
        <taxon>Alphaproteobacteria</taxon>
        <taxon>Hyphomicrobiales</taxon>
        <taxon>Parvibaculaceae</taxon>
        <taxon>Parvibaculum</taxon>
    </lineage>
</organism>
<dbReference type="eggNOG" id="COG3030">
    <property type="taxonomic scope" value="Bacteria"/>
</dbReference>
<dbReference type="Pfam" id="PF04186">
    <property type="entry name" value="FxsA"/>
    <property type="match status" value="1"/>
</dbReference>
<dbReference type="NCBIfam" id="NF008528">
    <property type="entry name" value="PRK11463.1-2"/>
    <property type="match status" value="1"/>
</dbReference>